<dbReference type="PANTHER" id="PTHR33240">
    <property type="entry name" value="OS08G0508500 PROTEIN"/>
    <property type="match status" value="1"/>
</dbReference>
<sequence>MDGPPQHTMTLRNERGMPPLLSTHNFCISPSEIVYALEELGTKVQQLQKMKSYPSTRKSNALYEFHQEWGHKIKDCIGLRQEAVRMLNQGDLRELMSDRGQANFARRREQPQGPPTLPSPARTIQMIIDGGDRTAINHVKFTTAHKLKRLITHERYDDLEDSIVFDKLDTDGLSFPHYDALVITLRIADTDVKRIMVDGGSSACIIHPLVLAQMGLEGKIIPHCITLTGFNNAVEQTSGELVLPILAEGVTLETTFHIMD</sequence>
<evidence type="ECO:0000313" key="1">
    <source>
        <dbReference type="RefSeq" id="XP_016455973.1"/>
    </source>
</evidence>
<dbReference type="KEGG" id="nta:107779983"/>
<dbReference type="CDD" id="cd00303">
    <property type="entry name" value="retropepsin_like"/>
    <property type="match status" value="1"/>
</dbReference>
<reference evidence="1" key="1">
    <citation type="submission" date="2025-08" db="UniProtKB">
        <authorList>
            <consortium name="RefSeq"/>
        </authorList>
    </citation>
    <scope>IDENTIFICATION</scope>
</reference>
<dbReference type="PaxDb" id="4097-A0A1S3YV03"/>
<organism evidence="1">
    <name type="scientific">Nicotiana tabacum</name>
    <name type="common">Common tobacco</name>
    <dbReference type="NCBI Taxonomy" id="4097"/>
    <lineage>
        <taxon>Eukaryota</taxon>
        <taxon>Viridiplantae</taxon>
        <taxon>Streptophyta</taxon>
        <taxon>Embryophyta</taxon>
        <taxon>Tracheophyta</taxon>
        <taxon>Spermatophyta</taxon>
        <taxon>Magnoliopsida</taxon>
        <taxon>eudicotyledons</taxon>
        <taxon>Gunneridae</taxon>
        <taxon>Pentapetalae</taxon>
        <taxon>asterids</taxon>
        <taxon>lamiids</taxon>
        <taxon>Solanales</taxon>
        <taxon>Solanaceae</taxon>
        <taxon>Nicotianoideae</taxon>
        <taxon>Nicotianeae</taxon>
        <taxon>Nicotiana</taxon>
    </lineage>
</organism>
<protein>
    <submittedName>
        <fullName evidence="1">Uncharacterized protein</fullName>
    </submittedName>
</protein>
<proteinExistence type="predicted"/>
<dbReference type="AlphaFoldDB" id="A0A1S3YV03"/>
<accession>A0A1S3YV03</accession>
<dbReference type="PANTHER" id="PTHR33240:SF8">
    <property type="entry name" value="OS03G0439900 PROTEIN"/>
    <property type="match status" value="1"/>
</dbReference>
<dbReference type="RefSeq" id="XP_016455973.1">
    <property type="nucleotide sequence ID" value="XM_016600487.1"/>
</dbReference>
<dbReference type="OrthoDB" id="1740536at2759"/>
<gene>
    <name evidence="1" type="primary">LOC107779983</name>
</gene>
<name>A0A1S3YV03_TOBAC</name>